<dbReference type="Gene3D" id="2.40.420.20">
    <property type="match status" value="1"/>
</dbReference>
<accession>A0A6M8STU6</accession>
<keyword evidence="8" id="KW-1185">Reference proteome</keyword>
<organism evidence="7 8">
    <name type="scientific">Deefgea piscis</name>
    <dbReference type="NCBI Taxonomy" id="2739061"/>
    <lineage>
        <taxon>Bacteria</taxon>
        <taxon>Pseudomonadati</taxon>
        <taxon>Pseudomonadota</taxon>
        <taxon>Betaproteobacteria</taxon>
        <taxon>Neisseriales</taxon>
        <taxon>Chitinibacteraceae</taxon>
        <taxon>Deefgea</taxon>
    </lineage>
</organism>
<dbReference type="GO" id="GO:0005886">
    <property type="term" value="C:plasma membrane"/>
    <property type="evidence" value="ECO:0007669"/>
    <property type="project" value="TreeGrafter"/>
</dbReference>
<protein>
    <submittedName>
        <fullName evidence="7">Efflux RND transporter periplasmic adaptor subunit</fullName>
    </submittedName>
</protein>
<dbReference type="Gene3D" id="2.40.50.100">
    <property type="match status" value="1"/>
</dbReference>
<dbReference type="GO" id="GO:0030313">
    <property type="term" value="C:cell envelope"/>
    <property type="evidence" value="ECO:0007669"/>
    <property type="project" value="UniProtKB-SubCell"/>
</dbReference>
<dbReference type="Gene3D" id="1.10.287.470">
    <property type="entry name" value="Helix hairpin bin"/>
    <property type="match status" value="1"/>
</dbReference>
<feature type="domain" description="Multidrug resistance protein MdtA-like alpha-helical hairpin" evidence="4">
    <location>
        <begin position="105"/>
        <end position="170"/>
    </location>
</feature>
<dbReference type="AlphaFoldDB" id="A0A6M8STU6"/>
<proteinExistence type="inferred from homology"/>
<dbReference type="Pfam" id="PF25876">
    <property type="entry name" value="HH_MFP_RND"/>
    <property type="match status" value="1"/>
</dbReference>
<dbReference type="RefSeq" id="WP_173533389.1">
    <property type="nucleotide sequence ID" value="NZ_CP054143.1"/>
</dbReference>
<dbReference type="PROSITE" id="PS51257">
    <property type="entry name" value="PROKAR_LIPOPROTEIN"/>
    <property type="match status" value="1"/>
</dbReference>
<feature type="domain" description="Multidrug resistance protein MdtA-like barrel-sandwich hybrid" evidence="5">
    <location>
        <begin position="61"/>
        <end position="202"/>
    </location>
</feature>
<evidence type="ECO:0000259" key="5">
    <source>
        <dbReference type="Pfam" id="PF25917"/>
    </source>
</evidence>
<dbReference type="EMBL" id="CP054143">
    <property type="protein sequence ID" value="QKJ66886.1"/>
    <property type="molecule type" value="Genomic_DNA"/>
</dbReference>
<evidence type="ECO:0000256" key="3">
    <source>
        <dbReference type="SAM" id="SignalP"/>
    </source>
</evidence>
<dbReference type="PANTHER" id="PTHR30158">
    <property type="entry name" value="ACRA/E-RELATED COMPONENT OF DRUG EFFLUX TRANSPORTER"/>
    <property type="match status" value="1"/>
</dbReference>
<dbReference type="Proteomes" id="UP000504844">
    <property type="component" value="Chromosome"/>
</dbReference>
<dbReference type="KEGG" id="dee:HQN60_09335"/>
<keyword evidence="2" id="KW-0175">Coiled coil</keyword>
<sequence length="377" mass="39781">MNRFNLAALSCCCLLALSACEKAPDNKNGAKRPVNIISTQVKYGALPHQISAIGHAEAVQTVEVRPQVNAQIAQIHFKEGDIVKAGQLLFTLDSRSVQSQMGRSKALTEKSKAEFAEAERNLKRSEELAQAGFLSPSAVDTARAKMGSLQAQVAAAQADERANAVDLSYTQIHAPITGRTGAIALKQGSLAQSNAAQALVTISQTDPIQISFNINQSDLPALLAAQSQGKVPVKTQLPNGQTRLGELVFLDNTVDKASGTLLAKAQFANADLQLWPGLSSSVTIELAEQKGLVVPIQAIQTGPEQRFVYVIDQNKQAQVKPIQVIRSVGNQALIEGVAAETKIIKEGGQNVRPGAQVIEASRPAVAASSAASAQGSK</sequence>
<dbReference type="InterPro" id="IPR058625">
    <property type="entry name" value="MdtA-like_BSH"/>
</dbReference>
<evidence type="ECO:0000259" key="4">
    <source>
        <dbReference type="Pfam" id="PF25876"/>
    </source>
</evidence>
<evidence type="ECO:0000259" key="6">
    <source>
        <dbReference type="Pfam" id="PF25944"/>
    </source>
</evidence>
<comment type="similarity">
    <text evidence="1">Belongs to the membrane fusion protein (MFP) (TC 8.A.1) family.</text>
</comment>
<dbReference type="InterPro" id="IPR058626">
    <property type="entry name" value="MdtA-like_b-barrel"/>
</dbReference>
<dbReference type="SUPFAM" id="SSF111369">
    <property type="entry name" value="HlyD-like secretion proteins"/>
    <property type="match status" value="1"/>
</dbReference>
<gene>
    <name evidence="7" type="ORF">HQN60_09335</name>
</gene>
<dbReference type="NCBIfam" id="TIGR01730">
    <property type="entry name" value="RND_mfp"/>
    <property type="match status" value="1"/>
</dbReference>
<dbReference type="GO" id="GO:0046677">
    <property type="term" value="P:response to antibiotic"/>
    <property type="evidence" value="ECO:0007669"/>
    <property type="project" value="TreeGrafter"/>
</dbReference>
<feature type="domain" description="Multidrug resistance protein MdtA-like beta-barrel" evidence="6">
    <location>
        <begin position="207"/>
        <end position="286"/>
    </location>
</feature>
<dbReference type="GO" id="GO:0022857">
    <property type="term" value="F:transmembrane transporter activity"/>
    <property type="evidence" value="ECO:0007669"/>
    <property type="project" value="InterPro"/>
</dbReference>
<feature type="coiled-coil region" evidence="2">
    <location>
        <begin position="108"/>
        <end position="159"/>
    </location>
</feature>
<feature type="signal peptide" evidence="3">
    <location>
        <begin position="1"/>
        <end position="23"/>
    </location>
</feature>
<dbReference type="Pfam" id="PF25917">
    <property type="entry name" value="BSH_RND"/>
    <property type="match status" value="1"/>
</dbReference>
<dbReference type="InterPro" id="IPR006143">
    <property type="entry name" value="RND_pump_MFP"/>
</dbReference>
<name>A0A6M8STU6_9NEIS</name>
<dbReference type="Gene3D" id="2.40.30.170">
    <property type="match status" value="1"/>
</dbReference>
<reference evidence="7 8" key="1">
    <citation type="submission" date="2020-05" db="EMBL/GenBank/DDBJ databases">
        <title>Complete genome sequence of Deefgea sp. D17.</title>
        <authorList>
            <person name="Bae J.-W."/>
            <person name="Han J.E."/>
        </authorList>
    </citation>
    <scope>NUCLEOTIDE SEQUENCE [LARGE SCALE GENOMIC DNA]</scope>
    <source>
        <strain evidence="7 8">D17</strain>
    </source>
</reference>
<evidence type="ECO:0000256" key="1">
    <source>
        <dbReference type="ARBA" id="ARBA00009477"/>
    </source>
</evidence>
<evidence type="ECO:0000313" key="8">
    <source>
        <dbReference type="Proteomes" id="UP000504844"/>
    </source>
</evidence>
<evidence type="ECO:0000313" key="7">
    <source>
        <dbReference type="EMBL" id="QKJ66886.1"/>
    </source>
</evidence>
<dbReference type="InterPro" id="IPR058624">
    <property type="entry name" value="MdtA-like_HH"/>
</dbReference>
<feature type="chain" id="PRO_5026807470" evidence="3">
    <location>
        <begin position="24"/>
        <end position="377"/>
    </location>
</feature>
<keyword evidence="3" id="KW-0732">Signal</keyword>
<dbReference type="Pfam" id="PF25944">
    <property type="entry name" value="Beta-barrel_RND"/>
    <property type="match status" value="1"/>
</dbReference>
<evidence type="ECO:0000256" key="2">
    <source>
        <dbReference type="SAM" id="Coils"/>
    </source>
</evidence>